<dbReference type="AlphaFoldDB" id="A0A2P4Y2Y4"/>
<name>A0A2P4Y2Y4_9STRA</name>
<comment type="caution">
    <text evidence="1">The sequence shown here is derived from an EMBL/GenBank/DDBJ whole genome shotgun (WGS) entry which is preliminary data.</text>
</comment>
<keyword evidence="2" id="KW-1185">Reference proteome</keyword>
<proteinExistence type="predicted"/>
<sequence>MTAIYHRIDAIWAAIDDTHATEERKLRREKQRLKQQEAFVSEVSQTLIVLNELETDEAREAFVAFLKTEIDMHGSLYTANQLSVLKKAYADLSKNPKSNVVATMPDWFLPWYELEIDGANHLAEGSYGEVYRAKWLESEVIVKKVKMTKSNDSD</sequence>
<keyword evidence="1" id="KW-0808">Transferase</keyword>
<keyword evidence="1" id="KW-0723">Serine/threonine-protein kinase</keyword>
<dbReference type="EMBL" id="NCKW01006139">
    <property type="protein sequence ID" value="POM72172.1"/>
    <property type="molecule type" value="Genomic_DNA"/>
</dbReference>
<organism evidence="1 2">
    <name type="scientific">Phytophthora palmivora</name>
    <dbReference type="NCBI Taxonomy" id="4796"/>
    <lineage>
        <taxon>Eukaryota</taxon>
        <taxon>Sar</taxon>
        <taxon>Stramenopiles</taxon>
        <taxon>Oomycota</taxon>
        <taxon>Peronosporomycetes</taxon>
        <taxon>Peronosporales</taxon>
        <taxon>Peronosporaceae</taxon>
        <taxon>Phytophthora</taxon>
    </lineage>
</organism>
<protein>
    <submittedName>
        <fullName evidence="1">Serine/threonine protein kinase</fullName>
    </submittedName>
</protein>
<evidence type="ECO:0000313" key="2">
    <source>
        <dbReference type="Proteomes" id="UP000237271"/>
    </source>
</evidence>
<evidence type="ECO:0000313" key="1">
    <source>
        <dbReference type="EMBL" id="POM72172.1"/>
    </source>
</evidence>
<feature type="non-terminal residue" evidence="1">
    <location>
        <position position="154"/>
    </location>
</feature>
<dbReference type="Gene3D" id="3.30.200.20">
    <property type="entry name" value="Phosphorylase Kinase, domain 1"/>
    <property type="match status" value="1"/>
</dbReference>
<dbReference type="Proteomes" id="UP000237271">
    <property type="component" value="Unassembled WGS sequence"/>
</dbReference>
<reference evidence="1 2" key="1">
    <citation type="journal article" date="2017" name="Genome Biol. Evol.">
        <title>Phytophthora megakarya and P. palmivora, closely related causal agents of cacao black pod rot, underwent increases in genome sizes and gene numbers by different mechanisms.</title>
        <authorList>
            <person name="Ali S.S."/>
            <person name="Shao J."/>
            <person name="Lary D.J."/>
            <person name="Kronmiller B."/>
            <person name="Shen D."/>
            <person name="Strem M.D."/>
            <person name="Amoako-Attah I."/>
            <person name="Akrofi A.Y."/>
            <person name="Begoude B.A."/>
            <person name="Ten Hoopen G.M."/>
            <person name="Coulibaly K."/>
            <person name="Kebe B.I."/>
            <person name="Melnick R.L."/>
            <person name="Guiltinan M.J."/>
            <person name="Tyler B.M."/>
            <person name="Meinhardt L.W."/>
            <person name="Bailey B.A."/>
        </authorList>
    </citation>
    <scope>NUCLEOTIDE SEQUENCE [LARGE SCALE GENOMIC DNA]</scope>
    <source>
        <strain evidence="2">sbr112.9</strain>
    </source>
</reference>
<accession>A0A2P4Y2Y4</accession>
<keyword evidence="1" id="KW-0418">Kinase</keyword>
<dbReference type="GO" id="GO:0004674">
    <property type="term" value="F:protein serine/threonine kinase activity"/>
    <property type="evidence" value="ECO:0007669"/>
    <property type="project" value="UniProtKB-KW"/>
</dbReference>
<dbReference type="OrthoDB" id="10571166at2759"/>
<gene>
    <name evidence="1" type="ORF">PHPALM_11156</name>
</gene>